<evidence type="ECO:0000256" key="2">
    <source>
        <dbReference type="ARBA" id="ARBA00009226"/>
    </source>
</evidence>
<accession>F2NSZ0</accession>
<evidence type="ECO:0000256" key="5">
    <source>
        <dbReference type="ARBA" id="ARBA00022500"/>
    </source>
</evidence>
<evidence type="ECO:0000313" key="11">
    <source>
        <dbReference type="EMBL" id="AEB14442.1"/>
    </source>
</evidence>
<dbReference type="SUPFAM" id="SSF101801">
    <property type="entry name" value="Surface presentation of antigens (SPOA)"/>
    <property type="match status" value="1"/>
</dbReference>
<dbReference type="SUPFAM" id="SSF103039">
    <property type="entry name" value="CheC-like"/>
    <property type="match status" value="1"/>
</dbReference>
<protein>
    <recommendedName>
        <fullName evidence="3">Flagellar motor switch protein FliN</fullName>
    </recommendedName>
</protein>
<dbReference type="InterPro" id="IPR036429">
    <property type="entry name" value="SpoA-like_sf"/>
</dbReference>
<dbReference type="Proteomes" id="UP000006852">
    <property type="component" value="Chromosome"/>
</dbReference>
<evidence type="ECO:0000256" key="3">
    <source>
        <dbReference type="ARBA" id="ARBA00021897"/>
    </source>
</evidence>
<reference evidence="12" key="2">
    <citation type="submission" date="2011-04" db="EMBL/GenBank/DDBJ databases">
        <title>The complete genome of chromosome of Treponema succinifaciens DSM 2489.</title>
        <authorList>
            <person name="Lucas S."/>
            <person name="Copeland A."/>
            <person name="Lapidus A."/>
            <person name="Bruce D."/>
            <person name="Goodwin L."/>
            <person name="Pitluck S."/>
            <person name="Peters L."/>
            <person name="Kyrpides N."/>
            <person name="Mavromatis K."/>
            <person name="Ivanova N."/>
            <person name="Ovchinnikova G."/>
            <person name="Teshima H."/>
            <person name="Detter J.C."/>
            <person name="Tapia R."/>
            <person name="Han C."/>
            <person name="Land M."/>
            <person name="Hauser L."/>
            <person name="Markowitz V."/>
            <person name="Cheng J.-F."/>
            <person name="Hugenholtz P."/>
            <person name="Woyke T."/>
            <person name="Wu D."/>
            <person name="Gronow S."/>
            <person name="Wellnitz S."/>
            <person name="Brambilla E."/>
            <person name="Klenk H.-P."/>
            <person name="Eisen J.A."/>
        </authorList>
    </citation>
    <scope>NUCLEOTIDE SEQUENCE [LARGE SCALE GENOMIC DNA]</scope>
    <source>
        <strain evidence="12">ATCC 33096 / DSM 2489 / 6091</strain>
    </source>
</reference>
<sequence length="408" mass="42674">MSEGSISQEEIDALLSGVDVGGLGSGGSFNSAPEVDIDVPTLQNFSGTIKDKLAEVIKNMTEKDTVPGSPTVEAIGRDQLLARLPEEVVAVMADFSSGLSGDHLFLMSPEFATKLVGYINKEENPALDDMGLSVISEVVSSHSGAEITELSKGGKLPGLATNPPEAVKEPKAMIRMPQGTFACFTYPVTVDGEQFTLWEAVSGSAADGMARALGGGSKPASQPASSANSGMENASAMGGAPQMSSPSAGFTQQPMMGGNMMGMQQMQPNPAMMGGMQMGGNMMGMQQMQPNASMMGGVQMQTPPNVQSLHFPNFTQSVGGGEQGNINLIMDVFMEMTVELGRTKKTIKDILGLGEGTIIELDKLAGEPVDILVNHKPIAKGEVVVIDENFGVRVTEILPALEHVASSM</sequence>
<evidence type="ECO:0000256" key="4">
    <source>
        <dbReference type="ARBA" id="ARBA00022475"/>
    </source>
</evidence>
<organism evidence="11 12">
    <name type="scientific">Treponema succinifaciens (strain ATCC 33096 / DSM 2489 / 6091)</name>
    <dbReference type="NCBI Taxonomy" id="869209"/>
    <lineage>
        <taxon>Bacteria</taxon>
        <taxon>Pseudomonadati</taxon>
        <taxon>Spirochaetota</taxon>
        <taxon>Spirochaetia</taxon>
        <taxon>Spirochaetales</taxon>
        <taxon>Treponemataceae</taxon>
        <taxon>Treponema</taxon>
    </lineage>
</organism>
<dbReference type="NCBIfam" id="TIGR02480">
    <property type="entry name" value="fliN"/>
    <property type="match status" value="1"/>
</dbReference>
<dbReference type="EMBL" id="CP002631">
    <property type="protein sequence ID" value="AEB14442.1"/>
    <property type="molecule type" value="Genomic_DNA"/>
</dbReference>
<dbReference type="PANTHER" id="PTHR43484:SF1">
    <property type="entry name" value="FLAGELLAR MOTOR SWITCH PROTEIN FLIN"/>
    <property type="match status" value="1"/>
</dbReference>
<comment type="subcellular location">
    <subcellularLocation>
        <location evidence="1">Cell membrane</location>
        <topology evidence="1">Peripheral membrane protein</topology>
        <orientation evidence="1">Cytoplasmic side</orientation>
    </subcellularLocation>
</comment>
<dbReference type="InterPro" id="IPR028976">
    <property type="entry name" value="CheC-like_sf"/>
</dbReference>
<feature type="compositionally biased region" description="Polar residues" evidence="9">
    <location>
        <begin position="242"/>
        <end position="251"/>
    </location>
</feature>
<dbReference type="InterPro" id="IPR001543">
    <property type="entry name" value="FliN-like_C"/>
</dbReference>
<dbReference type="GO" id="GO:0071973">
    <property type="term" value="P:bacterial-type flagellum-dependent cell motility"/>
    <property type="evidence" value="ECO:0007669"/>
    <property type="project" value="InterPro"/>
</dbReference>
<dbReference type="PANTHER" id="PTHR43484">
    <property type="match status" value="1"/>
</dbReference>
<keyword evidence="5" id="KW-0145">Chemotaxis</keyword>
<evidence type="ECO:0000256" key="8">
    <source>
        <dbReference type="ARBA" id="ARBA00025044"/>
    </source>
</evidence>
<comment type="function">
    <text evidence="8">FliM is one of three proteins (FliG, FliN, FliM) that forms the rotor-mounted switch complex (C ring), located at the base of the basal body. This complex interacts with the CheY and CheZ chemotaxis proteins, in addition to contacting components of the motor that determine the direction of flagellar rotation.</text>
</comment>
<evidence type="ECO:0000256" key="1">
    <source>
        <dbReference type="ARBA" id="ARBA00004413"/>
    </source>
</evidence>
<dbReference type="GO" id="GO:0005886">
    <property type="term" value="C:plasma membrane"/>
    <property type="evidence" value="ECO:0007669"/>
    <property type="project" value="UniProtKB-SubCell"/>
</dbReference>
<feature type="domain" description="Flagellar motor switch protein FliN-like C-terminal" evidence="10">
    <location>
        <begin position="328"/>
        <end position="398"/>
    </location>
</feature>
<dbReference type="eggNOG" id="COG1886">
    <property type="taxonomic scope" value="Bacteria"/>
</dbReference>
<dbReference type="InterPro" id="IPR051469">
    <property type="entry name" value="FliN/MopA/SpaO"/>
</dbReference>
<dbReference type="RefSeq" id="WP_013701724.1">
    <property type="nucleotide sequence ID" value="NC_015385.1"/>
</dbReference>
<evidence type="ECO:0000256" key="9">
    <source>
        <dbReference type="SAM" id="MobiDB-lite"/>
    </source>
</evidence>
<dbReference type="OrthoDB" id="9773459at2"/>
<dbReference type="eggNOG" id="COG1776">
    <property type="taxonomic scope" value="Bacteria"/>
</dbReference>
<evidence type="ECO:0000313" key="12">
    <source>
        <dbReference type="Proteomes" id="UP000006852"/>
    </source>
</evidence>
<dbReference type="Gene3D" id="2.30.330.10">
    <property type="entry name" value="SpoA-like"/>
    <property type="match status" value="1"/>
</dbReference>
<name>F2NSZ0_TRES6</name>
<feature type="compositionally biased region" description="Polar residues" evidence="9">
    <location>
        <begin position="219"/>
        <end position="232"/>
    </location>
</feature>
<dbReference type="InterPro" id="IPR012826">
    <property type="entry name" value="FliN"/>
</dbReference>
<gene>
    <name evidence="11" type="ordered locus">Tresu_1542</name>
</gene>
<keyword evidence="11" id="KW-0966">Cell projection</keyword>
<evidence type="ECO:0000256" key="7">
    <source>
        <dbReference type="ARBA" id="ARBA00023136"/>
    </source>
</evidence>
<dbReference type="GO" id="GO:0006935">
    <property type="term" value="P:chemotaxis"/>
    <property type="evidence" value="ECO:0007669"/>
    <property type="project" value="UniProtKB-KW"/>
</dbReference>
<evidence type="ECO:0000259" key="10">
    <source>
        <dbReference type="Pfam" id="PF01052"/>
    </source>
</evidence>
<dbReference type="GO" id="GO:0003774">
    <property type="term" value="F:cytoskeletal motor activity"/>
    <property type="evidence" value="ECO:0007669"/>
    <property type="project" value="InterPro"/>
</dbReference>
<keyword evidence="12" id="KW-1185">Reference proteome</keyword>
<reference evidence="11 12" key="1">
    <citation type="journal article" date="2011" name="Stand. Genomic Sci.">
        <title>Complete genome sequence of Treponema succinifaciens type strain (6091).</title>
        <authorList>
            <person name="Han C."/>
            <person name="Gronow S."/>
            <person name="Teshima H."/>
            <person name="Lapidus A."/>
            <person name="Nolan M."/>
            <person name="Lucas S."/>
            <person name="Hammon N."/>
            <person name="Deshpande S."/>
            <person name="Cheng J.F."/>
            <person name="Zeytun A."/>
            <person name="Tapia R."/>
            <person name="Goodwin L."/>
            <person name="Pitluck S."/>
            <person name="Liolios K."/>
            <person name="Pagani I."/>
            <person name="Ivanova N."/>
            <person name="Mavromatis K."/>
            <person name="Mikhailova N."/>
            <person name="Huntemann M."/>
            <person name="Pati A."/>
            <person name="Chen A."/>
            <person name="Palaniappan K."/>
            <person name="Land M."/>
            <person name="Hauser L."/>
            <person name="Brambilla E.M."/>
            <person name="Rohde M."/>
            <person name="Goker M."/>
            <person name="Woyke T."/>
            <person name="Bristow J."/>
            <person name="Eisen J.A."/>
            <person name="Markowitz V."/>
            <person name="Hugenholtz P."/>
            <person name="Kyrpides N.C."/>
            <person name="Klenk H.P."/>
            <person name="Detter J.C."/>
        </authorList>
    </citation>
    <scope>NUCLEOTIDE SEQUENCE [LARGE SCALE GENOMIC DNA]</scope>
    <source>
        <strain evidence="12">ATCC 33096 / DSM 2489 / 6091</strain>
    </source>
</reference>
<dbReference type="GeneID" id="302998702"/>
<dbReference type="AlphaFoldDB" id="F2NSZ0"/>
<keyword evidence="11" id="KW-0282">Flagellum</keyword>
<keyword evidence="4" id="KW-1003">Cell membrane</keyword>
<comment type="similarity">
    <text evidence="2">Belongs to the FliN/MopA/SpaO family.</text>
</comment>
<evidence type="ECO:0000256" key="6">
    <source>
        <dbReference type="ARBA" id="ARBA00022779"/>
    </source>
</evidence>
<proteinExistence type="inferred from homology"/>
<keyword evidence="6" id="KW-0283">Flagellar rotation</keyword>
<keyword evidence="11" id="KW-0969">Cilium</keyword>
<feature type="region of interest" description="Disordered" evidence="9">
    <location>
        <begin position="212"/>
        <end position="251"/>
    </location>
</feature>
<dbReference type="GO" id="GO:0009425">
    <property type="term" value="C:bacterial-type flagellum basal body"/>
    <property type="evidence" value="ECO:0007669"/>
    <property type="project" value="InterPro"/>
</dbReference>
<dbReference type="Pfam" id="PF01052">
    <property type="entry name" value="FliMN_C"/>
    <property type="match status" value="1"/>
</dbReference>
<dbReference type="STRING" id="869209.Tresu_1542"/>
<dbReference type="InterPro" id="IPR001172">
    <property type="entry name" value="FliN_T3SS_HrcQb"/>
</dbReference>
<keyword evidence="7" id="KW-0472">Membrane</keyword>
<dbReference type="PRINTS" id="PR00956">
    <property type="entry name" value="FLGMOTORFLIN"/>
</dbReference>
<dbReference type="HOGENOM" id="CLU_033893_0_0_12"/>
<dbReference type="KEGG" id="tsu:Tresu_1542"/>
<dbReference type="Gene3D" id="3.40.1550.10">
    <property type="entry name" value="CheC-like"/>
    <property type="match status" value="1"/>
</dbReference>